<organism evidence="2 3">
    <name type="scientific">Actinomycetospora atypica</name>
    <dbReference type="NCBI Taxonomy" id="1290095"/>
    <lineage>
        <taxon>Bacteria</taxon>
        <taxon>Bacillati</taxon>
        <taxon>Actinomycetota</taxon>
        <taxon>Actinomycetes</taxon>
        <taxon>Pseudonocardiales</taxon>
        <taxon>Pseudonocardiaceae</taxon>
        <taxon>Actinomycetospora</taxon>
    </lineage>
</organism>
<evidence type="ECO:0000313" key="2">
    <source>
        <dbReference type="EMBL" id="MFC5063458.1"/>
    </source>
</evidence>
<evidence type="ECO:0000256" key="1">
    <source>
        <dbReference type="SAM" id="MobiDB-lite"/>
    </source>
</evidence>
<gene>
    <name evidence="2" type="ORF">ACFPBZ_14650</name>
</gene>
<dbReference type="RefSeq" id="WP_378036806.1">
    <property type="nucleotide sequence ID" value="NZ_JBHSIV010000014.1"/>
</dbReference>
<evidence type="ECO:0000313" key="3">
    <source>
        <dbReference type="Proteomes" id="UP001595947"/>
    </source>
</evidence>
<reference evidence="3" key="1">
    <citation type="journal article" date="2019" name="Int. J. Syst. Evol. Microbiol.">
        <title>The Global Catalogue of Microorganisms (GCM) 10K type strain sequencing project: providing services to taxonomists for standard genome sequencing and annotation.</title>
        <authorList>
            <consortium name="The Broad Institute Genomics Platform"/>
            <consortium name="The Broad Institute Genome Sequencing Center for Infectious Disease"/>
            <person name="Wu L."/>
            <person name="Ma J."/>
        </authorList>
    </citation>
    <scope>NUCLEOTIDE SEQUENCE [LARGE SCALE GENOMIC DNA]</scope>
    <source>
        <strain evidence="3">CGMCC 4.7093</strain>
    </source>
</reference>
<dbReference type="EMBL" id="JBHSIV010000014">
    <property type="protein sequence ID" value="MFC5063458.1"/>
    <property type="molecule type" value="Genomic_DNA"/>
</dbReference>
<proteinExistence type="predicted"/>
<feature type="region of interest" description="Disordered" evidence="1">
    <location>
        <begin position="133"/>
        <end position="154"/>
    </location>
</feature>
<comment type="caution">
    <text evidence="2">The sequence shown here is derived from an EMBL/GenBank/DDBJ whole genome shotgun (WGS) entry which is preliminary data.</text>
</comment>
<keyword evidence="3" id="KW-1185">Reference proteome</keyword>
<sequence length="154" mass="16360">MSGPVDLQNPPSGAVTPDDVRLSLRDRSHSGSGFVDGAWWPRSRDLAVELPALLAAVGERAGRVERVAFGLSGWDAVDVRRLATRDGRIPLEGFRSIEEATVWLVVRGSGRSRVGLMVIPPETPPERAAELLKGAETAGERRSPSDLLAAGSAA</sequence>
<dbReference type="InterPro" id="IPR046036">
    <property type="entry name" value="DUF5994"/>
</dbReference>
<dbReference type="Pfam" id="PF19457">
    <property type="entry name" value="DUF5994"/>
    <property type="match status" value="1"/>
</dbReference>
<accession>A0ABV9YKQ6</accession>
<name>A0ABV9YKQ6_9PSEU</name>
<dbReference type="Proteomes" id="UP001595947">
    <property type="component" value="Unassembled WGS sequence"/>
</dbReference>
<protein>
    <submittedName>
        <fullName evidence="2">DUF5994 family protein</fullName>
    </submittedName>
</protein>